<organism evidence="2 3">
    <name type="scientific">Candidatus Terrybacteria bacterium RIFCSPHIGHO2_01_FULL_43_35</name>
    <dbReference type="NCBI Taxonomy" id="1802361"/>
    <lineage>
        <taxon>Bacteria</taxon>
        <taxon>Candidatus Terryibacteriota</taxon>
    </lineage>
</organism>
<comment type="caution">
    <text evidence="2">The sequence shown here is derived from an EMBL/GenBank/DDBJ whole genome shotgun (WGS) entry which is preliminary data.</text>
</comment>
<dbReference type="EMBL" id="MHSR01000013">
    <property type="protein sequence ID" value="OHA46733.1"/>
    <property type="molecule type" value="Genomic_DNA"/>
</dbReference>
<reference evidence="2 3" key="1">
    <citation type="journal article" date="2016" name="Nat. Commun.">
        <title>Thousands of microbial genomes shed light on interconnected biogeochemical processes in an aquifer system.</title>
        <authorList>
            <person name="Anantharaman K."/>
            <person name="Brown C.T."/>
            <person name="Hug L.A."/>
            <person name="Sharon I."/>
            <person name="Castelle C.J."/>
            <person name="Probst A.J."/>
            <person name="Thomas B.C."/>
            <person name="Singh A."/>
            <person name="Wilkins M.J."/>
            <person name="Karaoz U."/>
            <person name="Brodie E.L."/>
            <person name="Williams K.H."/>
            <person name="Hubbard S.S."/>
            <person name="Banfield J.F."/>
        </authorList>
    </citation>
    <scope>NUCLEOTIDE SEQUENCE [LARGE SCALE GENOMIC DNA]</scope>
</reference>
<feature type="transmembrane region" description="Helical" evidence="1">
    <location>
        <begin position="21"/>
        <end position="45"/>
    </location>
</feature>
<evidence type="ECO:0000256" key="1">
    <source>
        <dbReference type="SAM" id="Phobius"/>
    </source>
</evidence>
<proteinExistence type="predicted"/>
<name>A0A1G2PEL8_9BACT</name>
<gene>
    <name evidence="2" type="ORF">A2828_02435</name>
</gene>
<keyword evidence="1" id="KW-1133">Transmembrane helix</keyword>
<sequence>MYQIKLPRKISLPRERLVGIFVNHIGEFFILLLFIVFAAGGYIFWKYAWIVSNFQPKPQILSSAIPQKSLDEILQHIEQREKDFKSLLPALSIRDPFQETVPH</sequence>
<keyword evidence="1" id="KW-0472">Membrane</keyword>
<evidence type="ECO:0000313" key="2">
    <source>
        <dbReference type="EMBL" id="OHA46733.1"/>
    </source>
</evidence>
<dbReference type="AlphaFoldDB" id="A0A1G2PEL8"/>
<protein>
    <submittedName>
        <fullName evidence="2">Uncharacterized protein</fullName>
    </submittedName>
</protein>
<keyword evidence="1" id="KW-0812">Transmembrane</keyword>
<accession>A0A1G2PEL8</accession>
<dbReference type="Proteomes" id="UP000178869">
    <property type="component" value="Unassembled WGS sequence"/>
</dbReference>
<evidence type="ECO:0000313" key="3">
    <source>
        <dbReference type="Proteomes" id="UP000178869"/>
    </source>
</evidence>